<proteinExistence type="predicted"/>
<dbReference type="EMBL" id="QJNS01000009">
    <property type="protein sequence ID" value="RYO94561.1"/>
    <property type="molecule type" value="Genomic_DNA"/>
</dbReference>
<feature type="region of interest" description="Disordered" evidence="1">
    <location>
        <begin position="79"/>
        <end position="105"/>
    </location>
</feature>
<feature type="compositionally biased region" description="Basic and acidic residues" evidence="1">
    <location>
        <begin position="79"/>
        <end position="91"/>
    </location>
</feature>
<evidence type="ECO:0000313" key="2">
    <source>
        <dbReference type="EMBL" id="RYO94561.1"/>
    </source>
</evidence>
<protein>
    <recommendedName>
        <fullName evidence="4">CCD97-like C-terminal domain-containing protein</fullName>
    </recommendedName>
</protein>
<evidence type="ECO:0000313" key="3">
    <source>
        <dbReference type="Proteomes" id="UP000294003"/>
    </source>
</evidence>
<reference evidence="2 3" key="1">
    <citation type="submission" date="2018-06" db="EMBL/GenBank/DDBJ databases">
        <title>Complete Genomes of Monosporascus.</title>
        <authorList>
            <person name="Robinson A.J."/>
            <person name="Natvig D.O."/>
        </authorList>
    </citation>
    <scope>NUCLEOTIDE SEQUENCE [LARGE SCALE GENOMIC DNA]</scope>
    <source>
        <strain evidence="2 3">CBS 609.92</strain>
    </source>
</reference>
<sequence>MKTAQLTTSTLEWEAGPPNSLFPEGRRPRKNRKRRVRKGREAKLKAATEASTTLEASSDERVWFYDQPFEDDEACFNRELREGGEARPGDERLEEDEPWLDDKSLEEDEVCFDDDPFETDEAAAQTQCGDA</sequence>
<evidence type="ECO:0008006" key="4">
    <source>
        <dbReference type="Google" id="ProtNLM"/>
    </source>
</evidence>
<evidence type="ECO:0000256" key="1">
    <source>
        <dbReference type="SAM" id="MobiDB-lite"/>
    </source>
</evidence>
<feature type="compositionally biased region" description="Polar residues" evidence="1">
    <location>
        <begin position="1"/>
        <end position="11"/>
    </location>
</feature>
<feature type="region of interest" description="Disordered" evidence="1">
    <location>
        <begin position="1"/>
        <end position="56"/>
    </location>
</feature>
<dbReference type="Proteomes" id="UP000294003">
    <property type="component" value="Unassembled WGS sequence"/>
</dbReference>
<organism evidence="2 3">
    <name type="scientific">Monosporascus cannonballus</name>
    <dbReference type="NCBI Taxonomy" id="155416"/>
    <lineage>
        <taxon>Eukaryota</taxon>
        <taxon>Fungi</taxon>
        <taxon>Dikarya</taxon>
        <taxon>Ascomycota</taxon>
        <taxon>Pezizomycotina</taxon>
        <taxon>Sordariomycetes</taxon>
        <taxon>Xylariomycetidae</taxon>
        <taxon>Xylariales</taxon>
        <taxon>Xylariales incertae sedis</taxon>
        <taxon>Monosporascus</taxon>
    </lineage>
</organism>
<accession>A0ABY0HIZ0</accession>
<gene>
    <name evidence="2" type="ORF">DL762_000453</name>
</gene>
<feature type="compositionally biased region" description="Acidic residues" evidence="1">
    <location>
        <begin position="92"/>
        <end position="105"/>
    </location>
</feature>
<comment type="caution">
    <text evidence="2">The sequence shown here is derived from an EMBL/GenBank/DDBJ whole genome shotgun (WGS) entry which is preliminary data.</text>
</comment>
<keyword evidence="3" id="KW-1185">Reference proteome</keyword>
<feature type="compositionally biased region" description="Low complexity" evidence="1">
    <location>
        <begin position="47"/>
        <end position="56"/>
    </location>
</feature>
<feature type="compositionally biased region" description="Basic residues" evidence="1">
    <location>
        <begin position="27"/>
        <end position="38"/>
    </location>
</feature>
<name>A0ABY0HIZ0_9PEZI</name>